<evidence type="ECO:0000313" key="1">
    <source>
        <dbReference type="EMBL" id="KAF2689391.1"/>
    </source>
</evidence>
<accession>A0A6G1JGM6</accession>
<dbReference type="SUPFAM" id="SSF56281">
    <property type="entry name" value="Metallo-hydrolase/oxidoreductase"/>
    <property type="match status" value="1"/>
</dbReference>
<proteinExistence type="predicted"/>
<dbReference type="Proteomes" id="UP000799291">
    <property type="component" value="Unassembled WGS sequence"/>
</dbReference>
<dbReference type="AlphaFoldDB" id="A0A6G1JGM6"/>
<name>A0A6G1JGM6_9PLEO</name>
<dbReference type="PANTHER" id="PTHR30619">
    <property type="entry name" value="DNA INTERNALIZATION/COMPETENCE PROTEIN COMEC/REC2"/>
    <property type="match status" value="1"/>
</dbReference>
<organism evidence="1 2">
    <name type="scientific">Lentithecium fluviatile CBS 122367</name>
    <dbReference type="NCBI Taxonomy" id="1168545"/>
    <lineage>
        <taxon>Eukaryota</taxon>
        <taxon>Fungi</taxon>
        <taxon>Dikarya</taxon>
        <taxon>Ascomycota</taxon>
        <taxon>Pezizomycotina</taxon>
        <taxon>Dothideomycetes</taxon>
        <taxon>Pleosporomycetidae</taxon>
        <taxon>Pleosporales</taxon>
        <taxon>Massarineae</taxon>
        <taxon>Lentitheciaceae</taxon>
        <taxon>Lentithecium</taxon>
    </lineage>
</organism>
<sequence length="607" mass="67999">MVQNLRYDEAVKEPLAQITVVDALHGDCNLVDFCIPQMQSGSSAQGGPRSWHRMLIDTGPPTAKIVNTVVGLINFLGQPLLQEEGDPRPPKPPKLAQIQITHSDSDHIGNAATLVRTLFTQVVLPNHPILGGSQLMHWPLPQLYPKLTIVVVRKDLAKSDLATFEGVVDDDQWITSMKEADIAVKVKIEGTPKEKWQSLQEGSQIRLNYKPAKNDKGPVPRLKATIIFPEIKYTDDKGNPVSVKLDQAQVKALQFETSLEFFPQLWEEPPIKKPRGAADQSLQTPQFSAETAGKVLVFRGGIDRETESSTTAPQRELLRSIDEANNLDKAIHEVNKNRNPVLARLTPNLGLMLKWTHCTIAVMAPNKPMRQNVMAIRYKHDQNANAKLLLERDPGFGPIFGQLINRASVVTKFKRMDPKTEFTMLFTGDAHGHVSDPGNTISHWAQKCQTVDVLKVPHHCSASTNESAFWKRVRANVYLVCGSPHGNDYGNPRVDSLEYIVQGFKDKKAPGDRPFLILFSDPRANEDYENSRSKSAGLKRWMAAPQVLFRRCPPRNYCYELWKLRASTTEYQQACGSVLFGKDASGHLVTKLDQERWEQILPRAALI</sequence>
<protein>
    <recommendedName>
        <fullName evidence="3">Metallo-beta-lactamase domain-containing protein</fullName>
    </recommendedName>
</protein>
<dbReference type="EMBL" id="MU005572">
    <property type="protein sequence ID" value="KAF2689391.1"/>
    <property type="molecule type" value="Genomic_DNA"/>
</dbReference>
<gene>
    <name evidence="1" type="ORF">K458DRAFT_127256</name>
</gene>
<dbReference type="InterPro" id="IPR036866">
    <property type="entry name" value="RibonucZ/Hydroxyglut_hydro"/>
</dbReference>
<reference evidence="1" key="1">
    <citation type="journal article" date="2020" name="Stud. Mycol.">
        <title>101 Dothideomycetes genomes: a test case for predicting lifestyles and emergence of pathogens.</title>
        <authorList>
            <person name="Haridas S."/>
            <person name="Albert R."/>
            <person name="Binder M."/>
            <person name="Bloem J."/>
            <person name="Labutti K."/>
            <person name="Salamov A."/>
            <person name="Andreopoulos B."/>
            <person name="Baker S."/>
            <person name="Barry K."/>
            <person name="Bills G."/>
            <person name="Bluhm B."/>
            <person name="Cannon C."/>
            <person name="Castanera R."/>
            <person name="Culley D."/>
            <person name="Daum C."/>
            <person name="Ezra D."/>
            <person name="Gonzalez J."/>
            <person name="Henrissat B."/>
            <person name="Kuo A."/>
            <person name="Liang C."/>
            <person name="Lipzen A."/>
            <person name="Lutzoni F."/>
            <person name="Magnuson J."/>
            <person name="Mondo S."/>
            <person name="Nolan M."/>
            <person name="Ohm R."/>
            <person name="Pangilinan J."/>
            <person name="Park H.-J."/>
            <person name="Ramirez L."/>
            <person name="Alfaro M."/>
            <person name="Sun H."/>
            <person name="Tritt A."/>
            <person name="Yoshinaga Y."/>
            <person name="Zwiers L.-H."/>
            <person name="Turgeon B."/>
            <person name="Goodwin S."/>
            <person name="Spatafora J."/>
            <person name="Crous P."/>
            <person name="Grigoriev I."/>
        </authorList>
    </citation>
    <scope>NUCLEOTIDE SEQUENCE</scope>
    <source>
        <strain evidence="1">CBS 122367</strain>
    </source>
</reference>
<dbReference type="InterPro" id="IPR052159">
    <property type="entry name" value="Competence_DNA_uptake"/>
</dbReference>
<dbReference type="Gene3D" id="3.60.15.10">
    <property type="entry name" value="Ribonuclease Z/Hydroxyacylglutathione hydrolase-like"/>
    <property type="match status" value="1"/>
</dbReference>
<dbReference type="OrthoDB" id="5371837at2759"/>
<dbReference type="PANTHER" id="PTHR30619:SF1">
    <property type="entry name" value="RECOMBINATION PROTEIN 2"/>
    <property type="match status" value="1"/>
</dbReference>
<keyword evidence="2" id="KW-1185">Reference proteome</keyword>
<evidence type="ECO:0008006" key="3">
    <source>
        <dbReference type="Google" id="ProtNLM"/>
    </source>
</evidence>
<evidence type="ECO:0000313" key="2">
    <source>
        <dbReference type="Proteomes" id="UP000799291"/>
    </source>
</evidence>